<dbReference type="EMBL" id="SIPC01000001">
    <property type="protein sequence ID" value="TAX70386.1"/>
    <property type="molecule type" value="Genomic_DNA"/>
</dbReference>
<name>A0A4V2IIN7_RHILE</name>
<reference evidence="1 2" key="1">
    <citation type="submission" date="2019-02" db="EMBL/GenBank/DDBJ databases">
        <title>The genomic architecture of introgression among sibling species of bacteria.</title>
        <authorList>
            <person name="Cavassim M.I.A."/>
            <person name="Moeskjaer S."/>
            <person name="Moslemi C."/>
            <person name="Fields B."/>
            <person name="Bachmann A."/>
            <person name="Vilhjalmsson B."/>
            <person name="Schierup M.H."/>
            <person name="Young J.P.W."/>
            <person name="Andersen S.U."/>
        </authorList>
    </citation>
    <scope>NUCLEOTIDE SEQUENCE [LARGE SCALE GENOMIC DNA]</scope>
    <source>
        <strain evidence="1 2">SM145A</strain>
    </source>
</reference>
<dbReference type="AlphaFoldDB" id="A0A4V2IIN7"/>
<evidence type="ECO:0000313" key="1">
    <source>
        <dbReference type="EMBL" id="TAX70386.1"/>
    </source>
</evidence>
<evidence type="ECO:0000313" key="2">
    <source>
        <dbReference type="Proteomes" id="UP000293652"/>
    </source>
</evidence>
<proteinExistence type="predicted"/>
<organism evidence="1 2">
    <name type="scientific">Rhizobium leguminosarum</name>
    <dbReference type="NCBI Taxonomy" id="384"/>
    <lineage>
        <taxon>Bacteria</taxon>
        <taxon>Pseudomonadati</taxon>
        <taxon>Pseudomonadota</taxon>
        <taxon>Alphaproteobacteria</taxon>
        <taxon>Hyphomicrobiales</taxon>
        <taxon>Rhizobiaceae</taxon>
        <taxon>Rhizobium/Agrobacterium group</taxon>
        <taxon>Rhizobium</taxon>
    </lineage>
</organism>
<comment type="caution">
    <text evidence="1">The sequence shown here is derived from an EMBL/GenBank/DDBJ whole genome shotgun (WGS) entry which is preliminary data.</text>
</comment>
<sequence length="201" mass="22692">MATITKLDAARRQLLAAIHLHWFFIEPIAVYQLATNASEICDAILKKSGGTRIKQHVAEQQGWEIGQLNALINVARNFSKHADRDPEAETEDLVFEDCNGVILTACIDYSMAARRAPDIVGAFIVWFAATNPEKTGSFLSEEAHSLFPGLGHMSRSDQILAARRYVLHPPRSEVLNDARNELSDFWRWKELRSQGQNFRTE</sequence>
<dbReference type="Proteomes" id="UP000293652">
    <property type="component" value="Unassembled WGS sequence"/>
</dbReference>
<dbReference type="RefSeq" id="WP_130676836.1">
    <property type="nucleotide sequence ID" value="NZ_SIOU01000001.1"/>
</dbReference>
<protein>
    <submittedName>
        <fullName evidence="1">Uncharacterized protein</fullName>
    </submittedName>
</protein>
<gene>
    <name evidence="1" type="ORF">ELI03_00815</name>
</gene>
<accession>A0A4V2IIN7</accession>